<dbReference type="EMBL" id="JAMKFB020000915">
    <property type="protein sequence ID" value="KAL0146504.1"/>
    <property type="molecule type" value="Genomic_DNA"/>
</dbReference>
<dbReference type="AlphaFoldDB" id="A0ABD0MAD8"/>
<sequence length="405" mass="43699">MEETRAPNIRRPPPSTRVPGEPPQRQPRPPPRKGQRRARRGIIRQPQCRRPRGAWRQARRFRRQPATPEQTGPGPGDPRAPHPLAGAQQSQGGQAPPSNRRDRASAHPSIPPRSEKPPTHRRPGASSTGRAWHHYPQRGNQRQTPELNPLHSGVETGRPPRYPAAAEKTTSPDPDRMASSSSQPPAPDREQRTGAPPLPQICPGQGAQAHPDQGPRQPGAAHRTPQQRKNYPHPIIQSTPRLQKTIDTQVKSMVTTSLPAKEATGSTDASKAPAPGPSPSACTNPRSRRHTNQDPSPPGPAGIPARWQSGPRTPSPPRTYPGAVRPPGRQPTSAGTGLPSSAACSRQKNNTQEPPTPHPGQDRSPSAEPPKKPTPRELPDAPSPYGPPTATTKTKAGQNRDPHSH</sequence>
<feature type="compositionally biased region" description="Low complexity" evidence="1">
    <location>
        <begin position="85"/>
        <end position="98"/>
    </location>
</feature>
<comment type="caution">
    <text evidence="2">The sequence shown here is derived from an EMBL/GenBank/DDBJ whole genome shotgun (WGS) entry which is preliminary data.</text>
</comment>
<feature type="compositionally biased region" description="Pro residues" evidence="1">
    <location>
        <begin position="10"/>
        <end position="29"/>
    </location>
</feature>
<feature type="region of interest" description="Disordered" evidence="1">
    <location>
        <begin position="1"/>
        <end position="405"/>
    </location>
</feature>
<feature type="compositionally biased region" description="Polar residues" evidence="1">
    <location>
        <begin position="330"/>
        <end position="353"/>
    </location>
</feature>
<organism evidence="2 3">
    <name type="scientific">Cirrhinus mrigala</name>
    <name type="common">Mrigala</name>
    <dbReference type="NCBI Taxonomy" id="683832"/>
    <lineage>
        <taxon>Eukaryota</taxon>
        <taxon>Metazoa</taxon>
        <taxon>Chordata</taxon>
        <taxon>Craniata</taxon>
        <taxon>Vertebrata</taxon>
        <taxon>Euteleostomi</taxon>
        <taxon>Actinopterygii</taxon>
        <taxon>Neopterygii</taxon>
        <taxon>Teleostei</taxon>
        <taxon>Ostariophysi</taxon>
        <taxon>Cypriniformes</taxon>
        <taxon>Cyprinidae</taxon>
        <taxon>Labeoninae</taxon>
        <taxon>Labeonini</taxon>
        <taxon>Cirrhinus</taxon>
    </lineage>
</organism>
<dbReference type="Proteomes" id="UP001529510">
    <property type="component" value="Unassembled WGS sequence"/>
</dbReference>
<evidence type="ECO:0000256" key="1">
    <source>
        <dbReference type="SAM" id="MobiDB-lite"/>
    </source>
</evidence>
<evidence type="ECO:0000313" key="3">
    <source>
        <dbReference type="Proteomes" id="UP001529510"/>
    </source>
</evidence>
<feature type="compositionally biased region" description="Polar residues" evidence="1">
    <location>
        <begin position="168"/>
        <end position="183"/>
    </location>
</feature>
<feature type="compositionally biased region" description="Polar residues" evidence="1">
    <location>
        <begin position="236"/>
        <end position="268"/>
    </location>
</feature>
<keyword evidence="3" id="KW-1185">Reference proteome</keyword>
<reference evidence="2 3" key="1">
    <citation type="submission" date="2024-05" db="EMBL/GenBank/DDBJ databases">
        <title>Genome sequencing and assembly of Indian major carp, Cirrhinus mrigala (Hamilton, 1822).</title>
        <authorList>
            <person name="Mohindra V."/>
            <person name="Chowdhury L.M."/>
            <person name="Lal K."/>
            <person name="Jena J.K."/>
        </authorList>
    </citation>
    <scope>NUCLEOTIDE SEQUENCE [LARGE SCALE GENOMIC DNA]</scope>
    <source>
        <strain evidence="2">CM1030</strain>
        <tissue evidence="2">Blood</tissue>
    </source>
</reference>
<protein>
    <submittedName>
        <fullName evidence="2">Uncharacterized protein</fullName>
    </submittedName>
</protein>
<name>A0ABD0MAD8_CIRMR</name>
<feature type="compositionally biased region" description="Basic and acidic residues" evidence="1">
    <location>
        <begin position="369"/>
        <end position="379"/>
    </location>
</feature>
<proteinExistence type="predicted"/>
<feature type="compositionally biased region" description="Basic residues" evidence="1">
    <location>
        <begin position="30"/>
        <end position="63"/>
    </location>
</feature>
<accession>A0ABD0MAD8</accession>
<gene>
    <name evidence="2" type="ORF">M9458_058135</name>
</gene>
<evidence type="ECO:0000313" key="2">
    <source>
        <dbReference type="EMBL" id="KAL0146504.1"/>
    </source>
</evidence>